<proteinExistence type="predicted"/>
<dbReference type="Gene3D" id="3.30.1250.10">
    <property type="entry name" value="Ribosome maturation protein SBDS, N-terminal domain"/>
    <property type="match status" value="1"/>
</dbReference>
<dbReference type="AlphaFoldDB" id="A0A9K3D2S4"/>
<keyword evidence="4" id="KW-1185">Reference proteome</keyword>
<reference evidence="3 4" key="1">
    <citation type="journal article" date="2018" name="PLoS ONE">
        <title>The draft genome of Kipferlia bialata reveals reductive genome evolution in fornicate parasites.</title>
        <authorList>
            <person name="Tanifuji G."/>
            <person name="Takabayashi S."/>
            <person name="Kume K."/>
            <person name="Takagi M."/>
            <person name="Nakayama T."/>
            <person name="Kamikawa R."/>
            <person name="Inagaki Y."/>
            <person name="Hashimoto T."/>
        </authorList>
    </citation>
    <scope>NUCLEOTIDE SEQUENCE [LARGE SCALE GENOMIC DNA]</scope>
    <source>
        <strain evidence="3">NY0173</strain>
    </source>
</reference>
<organism evidence="3 4">
    <name type="scientific">Kipferlia bialata</name>
    <dbReference type="NCBI Taxonomy" id="797122"/>
    <lineage>
        <taxon>Eukaryota</taxon>
        <taxon>Metamonada</taxon>
        <taxon>Carpediemonas-like organisms</taxon>
        <taxon>Kipferlia</taxon>
    </lineage>
</organism>
<dbReference type="Pfam" id="PF01172">
    <property type="entry name" value="SBDS_N"/>
    <property type="match status" value="1"/>
</dbReference>
<dbReference type="PANTHER" id="PTHR10927">
    <property type="entry name" value="RIBOSOME MATURATION PROTEIN SBDS"/>
    <property type="match status" value="1"/>
</dbReference>
<sequence>MSQVVSYKTGKYCFELLVKPDTILPFRAGKLQRGSVLFLDDIFTNASKGDRASEALVIEGMGCTGTEAIDTILKKGHFQLSTQERKKMCEEKRNAVITYFVRYYADPAGRPIPRTRIEAALDTIKGLRFDPFEIADRQAQQLESKVRDLVRMSKQTISGAVFIPTAHMGKVQHTVCGIIECDGGKYRNDGWLAKFSCMPGDCDRISEILDKGCAGDYKLKFYTKGGEEDASGSAEGTSQGGKKGKGKGKKERKGKK</sequence>
<comment type="caution">
    <text evidence="3">The sequence shown here is derived from an EMBL/GenBank/DDBJ whole genome shotgun (WGS) entry which is preliminary data.</text>
</comment>
<name>A0A9K3D2S4_9EUKA</name>
<evidence type="ECO:0000313" key="3">
    <source>
        <dbReference type="EMBL" id="GIQ87602.1"/>
    </source>
</evidence>
<dbReference type="Gene3D" id="1.10.10.900">
    <property type="entry name" value="SBDS protein C-terminal domain, subdomain 1"/>
    <property type="match status" value="1"/>
</dbReference>
<dbReference type="OrthoDB" id="10253092at2759"/>
<dbReference type="InterPro" id="IPR019783">
    <property type="entry name" value="SDO1/SBDS_N"/>
</dbReference>
<accession>A0A9K3D2S4</accession>
<dbReference type="PANTHER" id="PTHR10927:SF4">
    <property type="entry name" value="RIBOSOME MATURATION PROTEIN SDO1 HOMOLOG"/>
    <property type="match status" value="1"/>
</dbReference>
<feature type="compositionally biased region" description="Basic residues" evidence="1">
    <location>
        <begin position="242"/>
        <end position="256"/>
    </location>
</feature>
<feature type="region of interest" description="Disordered" evidence="1">
    <location>
        <begin position="226"/>
        <end position="256"/>
    </location>
</feature>
<dbReference type="SUPFAM" id="SSF89895">
    <property type="entry name" value="FYSH domain"/>
    <property type="match status" value="1"/>
</dbReference>
<evidence type="ECO:0000313" key="4">
    <source>
        <dbReference type="Proteomes" id="UP000265618"/>
    </source>
</evidence>
<evidence type="ECO:0000259" key="2">
    <source>
        <dbReference type="Pfam" id="PF01172"/>
    </source>
</evidence>
<gene>
    <name evidence="3" type="ORF">KIPB_009676</name>
</gene>
<dbReference type="InterPro" id="IPR036786">
    <property type="entry name" value="Ribosome_mat_SBDS_N_sf"/>
</dbReference>
<feature type="domain" description="Ribosome maturation protein SDO1/SBDS N-terminal" evidence="2">
    <location>
        <begin position="3"/>
        <end position="86"/>
    </location>
</feature>
<dbReference type="EMBL" id="BDIP01003358">
    <property type="protein sequence ID" value="GIQ87602.1"/>
    <property type="molecule type" value="Genomic_DNA"/>
</dbReference>
<dbReference type="InterPro" id="IPR039100">
    <property type="entry name" value="Sdo1/SBDS-like"/>
</dbReference>
<dbReference type="Proteomes" id="UP000265618">
    <property type="component" value="Unassembled WGS sequence"/>
</dbReference>
<evidence type="ECO:0000256" key="1">
    <source>
        <dbReference type="SAM" id="MobiDB-lite"/>
    </source>
</evidence>
<protein>
    <recommendedName>
        <fullName evidence="2">Ribosome maturation protein SDO1/SBDS N-terminal domain-containing protein</fullName>
    </recommendedName>
</protein>
<dbReference type="InterPro" id="IPR037188">
    <property type="entry name" value="Sdo1/SBDS_central_sf"/>
</dbReference>
<dbReference type="SUPFAM" id="SSF109728">
    <property type="entry name" value="Hypothetical protein AF0491, middle domain"/>
    <property type="match status" value="1"/>
</dbReference>